<dbReference type="Pfam" id="PF09594">
    <property type="entry name" value="GT87"/>
    <property type="match status" value="1"/>
</dbReference>
<evidence type="ECO:0000256" key="2">
    <source>
        <dbReference type="ARBA" id="ARBA00022475"/>
    </source>
</evidence>
<evidence type="ECO:0000313" key="10">
    <source>
        <dbReference type="Proteomes" id="UP000663792"/>
    </source>
</evidence>
<feature type="transmembrane region" description="Helical" evidence="8">
    <location>
        <begin position="368"/>
        <end position="387"/>
    </location>
</feature>
<comment type="similarity">
    <text evidence="7">Belongs to the glycosyltransferase 87 family.</text>
</comment>
<comment type="subcellular location">
    <subcellularLocation>
        <location evidence="1">Cell membrane</location>
        <topology evidence="1">Multi-pass membrane protein</topology>
    </subcellularLocation>
</comment>
<evidence type="ECO:0000256" key="5">
    <source>
        <dbReference type="ARBA" id="ARBA00022989"/>
    </source>
</evidence>
<dbReference type="EMBL" id="JAERWK010000021">
    <property type="protein sequence ID" value="MBM9468839.1"/>
    <property type="molecule type" value="Genomic_DNA"/>
</dbReference>
<gene>
    <name evidence="9" type="ORF">JL106_16265</name>
</gene>
<feature type="transmembrane region" description="Helical" evidence="8">
    <location>
        <begin position="283"/>
        <end position="299"/>
    </location>
</feature>
<feature type="transmembrane region" description="Helical" evidence="8">
    <location>
        <begin position="335"/>
        <end position="356"/>
    </location>
</feature>
<evidence type="ECO:0000256" key="6">
    <source>
        <dbReference type="ARBA" id="ARBA00023136"/>
    </source>
</evidence>
<keyword evidence="4 8" id="KW-0812">Transmembrane</keyword>
<accession>A0A938YIM5</accession>
<evidence type="ECO:0000256" key="8">
    <source>
        <dbReference type="SAM" id="Phobius"/>
    </source>
</evidence>
<feature type="transmembrane region" description="Helical" evidence="8">
    <location>
        <begin position="221"/>
        <end position="241"/>
    </location>
</feature>
<feature type="transmembrane region" description="Helical" evidence="8">
    <location>
        <begin position="163"/>
        <end position="184"/>
    </location>
</feature>
<keyword evidence="6 8" id="KW-0472">Membrane</keyword>
<evidence type="ECO:0000256" key="4">
    <source>
        <dbReference type="ARBA" id="ARBA00022692"/>
    </source>
</evidence>
<evidence type="ECO:0000256" key="3">
    <source>
        <dbReference type="ARBA" id="ARBA00022679"/>
    </source>
</evidence>
<dbReference type="Proteomes" id="UP000663792">
    <property type="component" value="Unassembled WGS sequence"/>
</dbReference>
<evidence type="ECO:0000313" key="9">
    <source>
        <dbReference type="EMBL" id="MBM9468839.1"/>
    </source>
</evidence>
<feature type="transmembrane region" description="Helical" evidence="8">
    <location>
        <begin position="110"/>
        <end position="131"/>
    </location>
</feature>
<name>A0A938YIM5_9ACTN</name>
<organism evidence="9 10">
    <name type="scientific">Nakamurella leprariae</name>
    <dbReference type="NCBI Taxonomy" id="2803911"/>
    <lineage>
        <taxon>Bacteria</taxon>
        <taxon>Bacillati</taxon>
        <taxon>Actinomycetota</taxon>
        <taxon>Actinomycetes</taxon>
        <taxon>Nakamurellales</taxon>
        <taxon>Nakamurellaceae</taxon>
        <taxon>Nakamurella</taxon>
    </lineage>
</organism>
<feature type="transmembrane region" description="Helical" evidence="8">
    <location>
        <begin position="28"/>
        <end position="46"/>
    </location>
</feature>
<keyword evidence="5 8" id="KW-1133">Transmembrane helix</keyword>
<keyword evidence="10" id="KW-1185">Reference proteome</keyword>
<evidence type="ECO:0000256" key="1">
    <source>
        <dbReference type="ARBA" id="ARBA00004651"/>
    </source>
</evidence>
<dbReference type="GO" id="GO:0005886">
    <property type="term" value="C:plasma membrane"/>
    <property type="evidence" value="ECO:0007669"/>
    <property type="project" value="UniProtKB-SubCell"/>
</dbReference>
<dbReference type="RefSeq" id="WP_205261795.1">
    <property type="nucleotide sequence ID" value="NZ_JAERWK010000021.1"/>
</dbReference>
<dbReference type="AlphaFoldDB" id="A0A938YIM5"/>
<feature type="transmembrane region" description="Helical" evidence="8">
    <location>
        <begin position="190"/>
        <end position="214"/>
    </location>
</feature>
<reference evidence="9" key="1">
    <citation type="submission" date="2021-01" db="EMBL/GenBank/DDBJ databases">
        <title>YIM 132084 draft genome.</title>
        <authorList>
            <person name="An D."/>
        </authorList>
    </citation>
    <scope>NUCLEOTIDE SEQUENCE</scope>
    <source>
        <strain evidence="9">YIM 132084</strain>
    </source>
</reference>
<sequence>MTTLERAASAPLARLSGWWTGLSRPGRVSVTVLTTALAALAVYWWAHVVVGPHHHQFDLAIYYRAVNFWTAGNELYDYAQPDPVNISLGFTYPPVAAVLMAPMAALPFDVVSAITVTLIVLATAACVGLLLRERISLPRGLWPMVIGLVTAVAFLLEPMRQTIGFGQVNAFLMLLVLVDLLVLVPRGSRFAGIGVGLALAIKLTPGIFLLYLLLGRHWRPLITAVVSAAAVTLLAAAVASAESWRFFTSLLFDNGRVGFVGSSANQSINGLLARFTAPEPPSTAVWIALSLLVLAVGAWRIRLAIAADDRLLAITLTGLVGVLISPVSWPHHIVWALPAVIILGAWLVRSAVDLAAQRQAGRGPTGRQLRGLAGPVALVLTGVLIWGCDTRILFHLPDVDYSDRGPVAILLGSLPMFWVLAAVLLLPTGTRARVEPAISPARSAAVRPAS</sequence>
<evidence type="ECO:0000256" key="7">
    <source>
        <dbReference type="ARBA" id="ARBA00024033"/>
    </source>
</evidence>
<proteinExistence type="inferred from homology"/>
<feature type="transmembrane region" description="Helical" evidence="8">
    <location>
        <begin position="137"/>
        <end position="156"/>
    </location>
</feature>
<keyword evidence="2" id="KW-1003">Cell membrane</keyword>
<feature type="transmembrane region" description="Helical" evidence="8">
    <location>
        <begin position="407"/>
        <end position="426"/>
    </location>
</feature>
<dbReference type="GO" id="GO:0016758">
    <property type="term" value="F:hexosyltransferase activity"/>
    <property type="evidence" value="ECO:0007669"/>
    <property type="project" value="InterPro"/>
</dbReference>
<dbReference type="InterPro" id="IPR018584">
    <property type="entry name" value="GT87"/>
</dbReference>
<comment type="caution">
    <text evidence="9">The sequence shown here is derived from an EMBL/GenBank/DDBJ whole genome shotgun (WGS) entry which is preliminary data.</text>
</comment>
<feature type="transmembrane region" description="Helical" evidence="8">
    <location>
        <begin position="311"/>
        <end position="329"/>
    </location>
</feature>
<protein>
    <submittedName>
        <fullName evidence="9">DUF2029 domain-containing protein</fullName>
    </submittedName>
</protein>
<keyword evidence="3" id="KW-0808">Transferase</keyword>